<organism evidence="2 3">
    <name type="scientific">Candidatus Roizmanbacteria bacterium RIFCSPHIGHO2_01_FULL_39_12c</name>
    <dbReference type="NCBI Taxonomy" id="1802031"/>
    <lineage>
        <taxon>Bacteria</taxon>
        <taxon>Candidatus Roizmaniibacteriota</taxon>
    </lineage>
</organism>
<feature type="domain" description="HD-GYP" evidence="1">
    <location>
        <begin position="25"/>
        <end position="222"/>
    </location>
</feature>
<dbReference type="PANTHER" id="PTHR43155:SF2">
    <property type="entry name" value="CYCLIC DI-GMP PHOSPHODIESTERASE PA4108"/>
    <property type="match status" value="1"/>
</dbReference>
<protein>
    <recommendedName>
        <fullName evidence="1">HD-GYP domain-containing protein</fullName>
    </recommendedName>
</protein>
<evidence type="ECO:0000313" key="2">
    <source>
        <dbReference type="EMBL" id="OGK17579.1"/>
    </source>
</evidence>
<accession>A0A1F7GF74</accession>
<dbReference type="PANTHER" id="PTHR43155">
    <property type="entry name" value="CYCLIC DI-GMP PHOSPHODIESTERASE PA4108-RELATED"/>
    <property type="match status" value="1"/>
</dbReference>
<comment type="caution">
    <text evidence="2">The sequence shown here is derived from an EMBL/GenBank/DDBJ whole genome shotgun (WGS) entry which is preliminary data.</text>
</comment>
<dbReference type="Pfam" id="PF13487">
    <property type="entry name" value="HD_5"/>
    <property type="match status" value="1"/>
</dbReference>
<proteinExistence type="predicted"/>
<gene>
    <name evidence="2" type="ORF">A2774_04705</name>
</gene>
<dbReference type="PROSITE" id="PS51832">
    <property type="entry name" value="HD_GYP"/>
    <property type="match status" value="1"/>
</dbReference>
<dbReference type="CDD" id="cd00077">
    <property type="entry name" value="HDc"/>
    <property type="match status" value="1"/>
</dbReference>
<dbReference type="InterPro" id="IPR037522">
    <property type="entry name" value="HD_GYP_dom"/>
</dbReference>
<dbReference type="Proteomes" id="UP000177208">
    <property type="component" value="Unassembled WGS sequence"/>
</dbReference>
<dbReference type="AlphaFoldDB" id="A0A1F7GF74"/>
<dbReference type="InterPro" id="IPR003607">
    <property type="entry name" value="HD/PDEase_dom"/>
</dbReference>
<evidence type="ECO:0000313" key="3">
    <source>
        <dbReference type="Proteomes" id="UP000177208"/>
    </source>
</evidence>
<evidence type="ECO:0000259" key="1">
    <source>
        <dbReference type="PROSITE" id="PS51832"/>
    </source>
</evidence>
<reference evidence="2 3" key="1">
    <citation type="journal article" date="2016" name="Nat. Commun.">
        <title>Thousands of microbial genomes shed light on interconnected biogeochemical processes in an aquifer system.</title>
        <authorList>
            <person name="Anantharaman K."/>
            <person name="Brown C.T."/>
            <person name="Hug L.A."/>
            <person name="Sharon I."/>
            <person name="Castelle C.J."/>
            <person name="Probst A.J."/>
            <person name="Thomas B.C."/>
            <person name="Singh A."/>
            <person name="Wilkins M.J."/>
            <person name="Karaoz U."/>
            <person name="Brodie E.L."/>
            <person name="Williams K.H."/>
            <person name="Hubbard S.S."/>
            <person name="Banfield J.F."/>
        </authorList>
    </citation>
    <scope>NUCLEOTIDE SEQUENCE [LARGE SCALE GENOMIC DNA]</scope>
</reference>
<dbReference type="SUPFAM" id="SSF109604">
    <property type="entry name" value="HD-domain/PDEase-like"/>
    <property type="match status" value="1"/>
</dbReference>
<name>A0A1F7GF74_9BACT</name>
<dbReference type="EMBL" id="MFZG01000004">
    <property type="protein sequence ID" value="OGK17579.1"/>
    <property type="molecule type" value="Genomic_DNA"/>
</dbReference>
<sequence length="250" mass="27333">MAEQINPIDNSPILRPGFGLIDGKIRVLSPINPYRAARELLGGSEYSSRHGLLAEHLFILVAALIFPDIPESELARLGSYAGLHDLGKSALLPIVIKRDLNPLERGLLHQHPEVAAKLLSGWPNVPPDLFTMTTLHHERQNGEGYPKGLKAGDIPWQASMMAVVDVLVTVTAPRPWENKVLTFSDGLGTIDEEASRGRQHGQTVAILIKALPSLQDGSIVDRFADNPTVLRSLYTLAPIYNWPTPPLSTT</sequence>
<dbReference type="Gene3D" id="1.10.3210.10">
    <property type="entry name" value="Hypothetical protein af1432"/>
    <property type="match status" value="1"/>
</dbReference>